<reference evidence="2 3" key="1">
    <citation type="submission" date="2019-10" db="EMBL/GenBank/DDBJ databases">
        <authorList>
            <person name="Palmer J.M."/>
        </authorList>
    </citation>
    <scope>NUCLEOTIDE SEQUENCE [LARGE SCALE GENOMIC DNA]</scope>
    <source>
        <strain evidence="2 3">TWF730</strain>
    </source>
</reference>
<dbReference type="InterPro" id="IPR011050">
    <property type="entry name" value="Pectin_lyase_fold/virulence"/>
</dbReference>
<evidence type="ECO:0000313" key="2">
    <source>
        <dbReference type="EMBL" id="KAK6345893.1"/>
    </source>
</evidence>
<feature type="chain" id="PRO_5043339741" description="Right handed beta helix domain-containing protein" evidence="1">
    <location>
        <begin position="21"/>
        <end position="362"/>
    </location>
</feature>
<dbReference type="Proteomes" id="UP001373714">
    <property type="component" value="Unassembled WGS sequence"/>
</dbReference>
<dbReference type="EMBL" id="JAVHNS010000008">
    <property type="protein sequence ID" value="KAK6345893.1"/>
    <property type="molecule type" value="Genomic_DNA"/>
</dbReference>
<name>A0AAV9UMR7_9PEZI</name>
<proteinExistence type="predicted"/>
<organism evidence="2 3">
    <name type="scientific">Orbilia blumenaviensis</name>
    <dbReference type="NCBI Taxonomy" id="1796055"/>
    <lineage>
        <taxon>Eukaryota</taxon>
        <taxon>Fungi</taxon>
        <taxon>Dikarya</taxon>
        <taxon>Ascomycota</taxon>
        <taxon>Pezizomycotina</taxon>
        <taxon>Orbiliomycetes</taxon>
        <taxon>Orbiliales</taxon>
        <taxon>Orbiliaceae</taxon>
        <taxon>Orbilia</taxon>
    </lineage>
</organism>
<dbReference type="Gene3D" id="2.160.20.10">
    <property type="entry name" value="Single-stranded right-handed beta-helix, Pectin lyase-like"/>
    <property type="match status" value="1"/>
</dbReference>
<gene>
    <name evidence="2" type="ORF">TWF730_010236</name>
</gene>
<evidence type="ECO:0000256" key="1">
    <source>
        <dbReference type="SAM" id="SignalP"/>
    </source>
</evidence>
<sequence>MLLPTLLLYLLTTLPHLSTARQHNRHRTIHVSSGSSIQAAINRSHRGDTIIVSAGTYAEQITITTPFLTLIGHNAIILPPSTYITNTCTNLAGPGTQAGICISGSDVTLQPLSEFNGEHLKVLTVGRHVEGVTVTGFTVKNFPGLNIAIVGAKRAHVHDNTLSSSSQYGALTVGSEGTVVAYNSVSSVGKANGGPFGFYFIGICMDDMSDVEVVHNDVGGYFIGLCVQTSRALVVQNVVHDVCVGAFVDPGIKGARVEYNIFSNTPAGCPTTPQFSSGVTISGAKRTLVKGNRILNIRNSAGKGTGVVIMDDADTKDVAEGNLVEGNWFVGDDQDVLVTATGKGNVVRRNRCQAPSSAGGCH</sequence>
<evidence type="ECO:0008006" key="4">
    <source>
        <dbReference type="Google" id="ProtNLM"/>
    </source>
</evidence>
<protein>
    <recommendedName>
        <fullName evidence="4">Right handed beta helix domain-containing protein</fullName>
    </recommendedName>
</protein>
<feature type="signal peptide" evidence="1">
    <location>
        <begin position="1"/>
        <end position="20"/>
    </location>
</feature>
<accession>A0AAV9UMR7</accession>
<dbReference type="SUPFAM" id="SSF51126">
    <property type="entry name" value="Pectin lyase-like"/>
    <property type="match status" value="1"/>
</dbReference>
<dbReference type="InterPro" id="IPR012334">
    <property type="entry name" value="Pectin_lyas_fold"/>
</dbReference>
<keyword evidence="3" id="KW-1185">Reference proteome</keyword>
<evidence type="ECO:0000313" key="3">
    <source>
        <dbReference type="Proteomes" id="UP001373714"/>
    </source>
</evidence>
<comment type="caution">
    <text evidence="2">The sequence shown here is derived from an EMBL/GenBank/DDBJ whole genome shotgun (WGS) entry which is preliminary data.</text>
</comment>
<keyword evidence="1" id="KW-0732">Signal</keyword>
<dbReference type="AlphaFoldDB" id="A0AAV9UMR7"/>